<evidence type="ECO:0000256" key="3">
    <source>
        <dbReference type="ARBA" id="ARBA00022643"/>
    </source>
</evidence>
<proteinExistence type="inferred from homology"/>
<feature type="domain" description="Flavoprotein" evidence="8">
    <location>
        <begin position="4"/>
        <end position="176"/>
    </location>
</feature>
<dbReference type="InterPro" id="IPR003382">
    <property type="entry name" value="Flavoprotein"/>
</dbReference>
<dbReference type="HOGENOM" id="CLU_074522_0_1_7"/>
<protein>
    <recommendedName>
        <fullName evidence="7">Flavin prenyltransferase UbiX</fullName>
        <ecNumber evidence="7">2.5.1.129</ecNumber>
    </recommendedName>
</protein>
<keyword evidence="9" id="KW-0456">Lyase</keyword>
<keyword evidence="3 7" id="KW-0288">FMN</keyword>
<dbReference type="STRING" id="643562.Daes_1235"/>
<dbReference type="Pfam" id="PF02441">
    <property type="entry name" value="Flavoprotein"/>
    <property type="match status" value="1"/>
</dbReference>
<reference evidence="10" key="1">
    <citation type="submission" date="2010-12" db="EMBL/GenBank/DDBJ databases">
        <title>Complete sequence of Desulfovibrio aespoeensis Aspo-2.</title>
        <authorList>
            <consortium name="US DOE Joint Genome Institute"/>
            <person name="Lucas S."/>
            <person name="Copeland A."/>
            <person name="Lapidus A."/>
            <person name="Cheng J.-F."/>
            <person name="Goodwin L."/>
            <person name="Pitluck S."/>
            <person name="Chertkov O."/>
            <person name="Misra M."/>
            <person name="Detter J.C."/>
            <person name="Han C."/>
            <person name="Tapia R."/>
            <person name="Land M."/>
            <person name="Hauser L."/>
            <person name="Kyrpides N."/>
            <person name="Ivanova N."/>
            <person name="Ovchinnikova G."/>
            <person name="Pedersen K."/>
            <person name="Jagevall S."/>
            <person name="Hazen T."/>
            <person name="Woyke T."/>
        </authorList>
    </citation>
    <scope>NUCLEOTIDE SEQUENCE [LARGE SCALE GENOMIC DNA]</scope>
    <source>
        <strain evidence="10">ATCC 700646 / DSM 10631 / Aspo-2</strain>
    </source>
</reference>
<dbReference type="eggNOG" id="COG0163">
    <property type="taxonomic scope" value="Bacteria"/>
</dbReference>
<dbReference type="KEGG" id="das:Daes_1235"/>
<comment type="function">
    <text evidence="7">Flavin prenyltransferase that catalyzes the synthesis of the prenylated FMN cofactor (prenyl-FMN) for 4-hydroxy-3-polyprenylbenzoic acid decarboxylase UbiD. The prenyltransferase is metal-independent and links a dimethylallyl moiety from dimethylallyl monophosphate (DMAP) to the flavin N5 and C6 atoms of FMN.</text>
</comment>
<dbReference type="AlphaFoldDB" id="E6VU56"/>
<evidence type="ECO:0000256" key="2">
    <source>
        <dbReference type="ARBA" id="ARBA00022630"/>
    </source>
</evidence>
<evidence type="ECO:0000256" key="5">
    <source>
        <dbReference type="ARBA" id="ARBA00050612"/>
    </source>
</evidence>
<name>E6VU56_PSEA9</name>
<feature type="binding site" evidence="7">
    <location>
        <begin position="90"/>
        <end position="93"/>
    </location>
    <ligand>
        <name>FMN</name>
        <dbReference type="ChEBI" id="CHEBI:58210"/>
    </ligand>
</feature>
<dbReference type="InterPro" id="IPR036551">
    <property type="entry name" value="Flavin_trans-like"/>
</dbReference>
<evidence type="ECO:0000256" key="1">
    <source>
        <dbReference type="ARBA" id="ARBA00022602"/>
    </source>
</evidence>
<keyword evidence="2 7" id="KW-0285">Flavoprotein</keyword>
<evidence type="ECO:0000259" key="8">
    <source>
        <dbReference type="Pfam" id="PF02441"/>
    </source>
</evidence>
<evidence type="ECO:0000256" key="4">
    <source>
        <dbReference type="ARBA" id="ARBA00022679"/>
    </source>
</evidence>
<comment type="caution">
    <text evidence="7">Lacks conserved residue(s) required for the propagation of feature annotation.</text>
</comment>
<evidence type="ECO:0000256" key="6">
    <source>
        <dbReference type="ARBA" id="ARBA00060793"/>
    </source>
</evidence>
<dbReference type="EMBL" id="CP002431">
    <property type="protein sequence ID" value="ADU62249.1"/>
    <property type="molecule type" value="Genomic_DNA"/>
</dbReference>
<dbReference type="InterPro" id="IPR004507">
    <property type="entry name" value="UbiX-like"/>
</dbReference>
<dbReference type="NCBIfam" id="TIGR00421">
    <property type="entry name" value="ubiX_pad"/>
    <property type="match status" value="1"/>
</dbReference>
<dbReference type="HAMAP" id="MF_01984">
    <property type="entry name" value="ubiX_pad"/>
    <property type="match status" value="1"/>
</dbReference>
<evidence type="ECO:0000313" key="10">
    <source>
        <dbReference type="Proteomes" id="UP000002191"/>
    </source>
</evidence>
<dbReference type="RefSeq" id="WP_013514180.1">
    <property type="nucleotide sequence ID" value="NC_014844.1"/>
</dbReference>
<feature type="binding site" evidence="7">
    <location>
        <position position="39"/>
    </location>
    <ligand>
        <name>FMN</name>
        <dbReference type="ChEBI" id="CHEBI:58210"/>
    </ligand>
</feature>
<feature type="binding site" evidence="7">
    <location>
        <position position="125"/>
    </location>
    <ligand>
        <name>FMN</name>
        <dbReference type="ChEBI" id="CHEBI:58210"/>
    </ligand>
</feature>
<dbReference type="Gene3D" id="3.40.50.1950">
    <property type="entry name" value="Flavin prenyltransferase-like"/>
    <property type="match status" value="1"/>
</dbReference>
<reference evidence="9 10" key="2">
    <citation type="journal article" date="2014" name="Genome Announc.">
        <title>Complete Genome Sequence of the Subsurface, Mesophilic Sulfate-Reducing Bacterium Desulfovibrio aespoeensis Aspo-2.</title>
        <authorList>
            <person name="Pedersen K."/>
            <person name="Bengtsson A."/>
            <person name="Edlund J."/>
            <person name="Rabe L."/>
            <person name="Hazen T."/>
            <person name="Chakraborty R."/>
            <person name="Goodwin L."/>
            <person name="Shapiro N."/>
        </authorList>
    </citation>
    <scope>NUCLEOTIDE SEQUENCE [LARGE SCALE GENOMIC DNA]</scope>
    <source>
        <strain evidence="10">ATCC 700646 / DSM 10631 / Aspo-2</strain>
    </source>
</reference>
<keyword evidence="1 7" id="KW-0637">Prenyltransferase</keyword>
<feature type="binding site" evidence="7">
    <location>
        <position position="155"/>
    </location>
    <ligand>
        <name>dimethylallyl phosphate</name>
        <dbReference type="ChEBI" id="CHEBI:88052"/>
    </ligand>
</feature>
<dbReference type="GO" id="GO:0106141">
    <property type="term" value="F:flavin prenyltransferase activity"/>
    <property type="evidence" value="ECO:0007669"/>
    <property type="project" value="UniProtKB-EC"/>
</dbReference>
<dbReference type="OrthoDB" id="9781577at2"/>
<dbReference type="FunFam" id="3.40.50.1950:FF:000001">
    <property type="entry name" value="Flavin prenyltransferase UbiX"/>
    <property type="match status" value="1"/>
</dbReference>
<dbReference type="SUPFAM" id="SSF52507">
    <property type="entry name" value="Homo-oligomeric flavin-containing Cys decarboxylases, HFCD"/>
    <property type="match status" value="1"/>
</dbReference>
<dbReference type="EC" id="2.5.1.129" evidence="7"/>
<evidence type="ECO:0000256" key="7">
    <source>
        <dbReference type="HAMAP-Rule" id="MF_01984"/>
    </source>
</evidence>
<evidence type="ECO:0000313" key="9">
    <source>
        <dbReference type="EMBL" id="ADU62249.1"/>
    </source>
</evidence>
<keyword evidence="4 7" id="KW-0808">Transferase</keyword>
<feature type="binding site" evidence="7">
    <location>
        <position position="171"/>
    </location>
    <ligand>
        <name>dimethylallyl phosphate</name>
        <dbReference type="ChEBI" id="CHEBI:88052"/>
    </ligand>
</feature>
<accession>E6VU56</accession>
<dbReference type="GO" id="GO:0016829">
    <property type="term" value="F:lyase activity"/>
    <property type="evidence" value="ECO:0007669"/>
    <property type="project" value="UniProtKB-KW"/>
</dbReference>
<comment type="similarity">
    <text evidence="6 7">Belongs to the UbiX/PAD1 family.</text>
</comment>
<dbReference type="NCBIfam" id="NF004685">
    <property type="entry name" value="PRK06029.1"/>
    <property type="match status" value="1"/>
</dbReference>
<gene>
    <name evidence="7" type="primary">ubiX</name>
    <name evidence="9" type="ordered locus">Daes_1235</name>
</gene>
<keyword evidence="10" id="KW-1185">Reference proteome</keyword>
<dbReference type="Proteomes" id="UP000002191">
    <property type="component" value="Chromosome"/>
</dbReference>
<organism evidence="9 10">
    <name type="scientific">Pseudodesulfovibrio aespoeensis (strain ATCC 700646 / DSM 10631 / Aspo-2)</name>
    <name type="common">Desulfovibrio aespoeensis</name>
    <dbReference type="NCBI Taxonomy" id="643562"/>
    <lineage>
        <taxon>Bacteria</taxon>
        <taxon>Pseudomonadati</taxon>
        <taxon>Thermodesulfobacteriota</taxon>
        <taxon>Desulfovibrionia</taxon>
        <taxon>Desulfovibrionales</taxon>
        <taxon>Desulfovibrionaceae</taxon>
    </lineage>
</organism>
<sequence precursor="true">MDKKRIILAVTGASGTVYAAALANELGRRDDIELHLIISDAARQVMAQETDTTPDSLAARAFAVHPQADIGAPPASGSWRHQGMIICPCSMATLSAVATGAGNSLIHRAADVTLKERGRLVLVTRETPVSAIHLKNMLAANRAGAVIMPACPGFYHRPETIGDLAAHLAGRILDQLDIPHALHARWGE</sequence>
<comment type="catalytic activity">
    <reaction evidence="5 7">
        <text>dimethylallyl phosphate + FMNH2 = prenylated FMNH2 + phosphate</text>
        <dbReference type="Rhea" id="RHEA:37743"/>
        <dbReference type="ChEBI" id="CHEBI:43474"/>
        <dbReference type="ChEBI" id="CHEBI:57618"/>
        <dbReference type="ChEBI" id="CHEBI:87467"/>
        <dbReference type="ChEBI" id="CHEBI:88052"/>
        <dbReference type="EC" id="2.5.1.129"/>
    </reaction>
</comment>
<feature type="binding site" evidence="7">
    <location>
        <begin position="12"/>
        <end position="14"/>
    </location>
    <ligand>
        <name>FMN</name>
        <dbReference type="ChEBI" id="CHEBI:58210"/>
    </ligand>
</feature>